<name>A0AAV5J357_9ROSI</name>
<organism evidence="1 2">
    <name type="scientific">Rubroshorea leprosula</name>
    <dbReference type="NCBI Taxonomy" id="152421"/>
    <lineage>
        <taxon>Eukaryota</taxon>
        <taxon>Viridiplantae</taxon>
        <taxon>Streptophyta</taxon>
        <taxon>Embryophyta</taxon>
        <taxon>Tracheophyta</taxon>
        <taxon>Spermatophyta</taxon>
        <taxon>Magnoliopsida</taxon>
        <taxon>eudicotyledons</taxon>
        <taxon>Gunneridae</taxon>
        <taxon>Pentapetalae</taxon>
        <taxon>rosids</taxon>
        <taxon>malvids</taxon>
        <taxon>Malvales</taxon>
        <taxon>Dipterocarpaceae</taxon>
        <taxon>Rubroshorea</taxon>
    </lineage>
</organism>
<gene>
    <name evidence="1" type="ORF">SLEP1_g17432</name>
</gene>
<protein>
    <submittedName>
        <fullName evidence="1">Uncharacterized protein</fullName>
    </submittedName>
</protein>
<dbReference type="EMBL" id="BPVZ01000023">
    <property type="protein sequence ID" value="GKV05415.1"/>
    <property type="molecule type" value="Genomic_DNA"/>
</dbReference>
<sequence length="245" mass="27728">MKMRSMEEIIAHFHHTMNSTEMTLEVALEFWLHENWLVSLGLLVEDDNQLPSMSLQLLREHAAANEQLLRTPFKVKYIQIASQGELLWEDLISSESVGTQLLGKNDKLRYIVPPNELFITKIQTQQDVCAVQLNCVWSSTVPMEEMNFVVEIIGTGTVAEDLVIGSFKPVSIIIWNVRNAHRDHFADAVMDLCARILADVIFLFNTRLTSDGAVQGILETLPYDTQYSTTEQDLRGGSTVMWNGS</sequence>
<reference evidence="1 2" key="1">
    <citation type="journal article" date="2021" name="Commun. Biol.">
        <title>The genome of Shorea leprosula (Dipterocarpaceae) highlights the ecological relevance of drought in aseasonal tropical rainforests.</title>
        <authorList>
            <person name="Ng K.K.S."/>
            <person name="Kobayashi M.J."/>
            <person name="Fawcett J.A."/>
            <person name="Hatakeyama M."/>
            <person name="Paape T."/>
            <person name="Ng C.H."/>
            <person name="Ang C.C."/>
            <person name="Tnah L.H."/>
            <person name="Lee C.T."/>
            <person name="Nishiyama T."/>
            <person name="Sese J."/>
            <person name="O'Brien M.J."/>
            <person name="Copetti D."/>
            <person name="Mohd Noor M.I."/>
            <person name="Ong R.C."/>
            <person name="Putra M."/>
            <person name="Sireger I.Z."/>
            <person name="Indrioko S."/>
            <person name="Kosugi Y."/>
            <person name="Izuno A."/>
            <person name="Isagi Y."/>
            <person name="Lee S.L."/>
            <person name="Shimizu K.K."/>
        </authorList>
    </citation>
    <scope>NUCLEOTIDE SEQUENCE [LARGE SCALE GENOMIC DNA]</scope>
    <source>
        <strain evidence="1">214</strain>
    </source>
</reference>
<evidence type="ECO:0000313" key="1">
    <source>
        <dbReference type="EMBL" id="GKV05415.1"/>
    </source>
</evidence>
<proteinExistence type="predicted"/>
<dbReference type="Proteomes" id="UP001054252">
    <property type="component" value="Unassembled WGS sequence"/>
</dbReference>
<dbReference type="AlphaFoldDB" id="A0AAV5J357"/>
<evidence type="ECO:0000313" key="2">
    <source>
        <dbReference type="Proteomes" id="UP001054252"/>
    </source>
</evidence>
<keyword evidence="2" id="KW-1185">Reference proteome</keyword>
<comment type="caution">
    <text evidence="1">The sequence shown here is derived from an EMBL/GenBank/DDBJ whole genome shotgun (WGS) entry which is preliminary data.</text>
</comment>
<accession>A0AAV5J357</accession>